<dbReference type="Proteomes" id="UP000253495">
    <property type="component" value="Unassembled WGS sequence"/>
</dbReference>
<name>A0A368VNJ7_9ACTN</name>
<proteinExistence type="predicted"/>
<dbReference type="InterPro" id="IPR008136">
    <property type="entry name" value="CinA_C"/>
</dbReference>
<organism evidence="2 3">
    <name type="scientific">Halopolyspora algeriensis</name>
    <dbReference type="NCBI Taxonomy" id="1500506"/>
    <lineage>
        <taxon>Bacteria</taxon>
        <taxon>Bacillati</taxon>
        <taxon>Actinomycetota</taxon>
        <taxon>Actinomycetes</taxon>
        <taxon>Actinomycetes incertae sedis</taxon>
        <taxon>Halopolyspora</taxon>
    </lineage>
</organism>
<comment type="caution">
    <text evidence="2">The sequence shown here is derived from an EMBL/GenBank/DDBJ whole genome shotgun (WGS) entry which is preliminary data.</text>
</comment>
<dbReference type="RefSeq" id="WP_114453479.1">
    <property type="nucleotide sequence ID" value="NZ_QPJC01000007.1"/>
</dbReference>
<dbReference type="EMBL" id="QPJC01000007">
    <property type="protein sequence ID" value="RCW43291.1"/>
    <property type="molecule type" value="Genomic_DNA"/>
</dbReference>
<dbReference type="InterPro" id="IPR036653">
    <property type="entry name" value="CinA-like_C"/>
</dbReference>
<dbReference type="OrthoDB" id="1253990at2"/>
<reference evidence="2 3" key="1">
    <citation type="submission" date="2018-07" db="EMBL/GenBank/DDBJ databases">
        <title>Genomic Encyclopedia of Type Strains, Phase III (KMG-III): the genomes of soil and plant-associated and newly described type strains.</title>
        <authorList>
            <person name="Whitman W."/>
        </authorList>
    </citation>
    <scope>NUCLEOTIDE SEQUENCE [LARGE SCALE GENOMIC DNA]</scope>
    <source>
        <strain evidence="2 3">CECT 8575</strain>
    </source>
</reference>
<keyword evidence="3" id="KW-1185">Reference proteome</keyword>
<dbReference type="Pfam" id="PF02464">
    <property type="entry name" value="CinA"/>
    <property type="match status" value="1"/>
</dbReference>
<accession>A0A368VNJ7</accession>
<evidence type="ECO:0000313" key="3">
    <source>
        <dbReference type="Proteomes" id="UP000253495"/>
    </source>
</evidence>
<dbReference type="SUPFAM" id="SSF142433">
    <property type="entry name" value="CinA-like"/>
    <property type="match status" value="1"/>
</dbReference>
<evidence type="ECO:0000313" key="2">
    <source>
        <dbReference type="EMBL" id="RCW43291.1"/>
    </source>
</evidence>
<evidence type="ECO:0000259" key="1">
    <source>
        <dbReference type="Pfam" id="PF02464"/>
    </source>
</evidence>
<protein>
    <submittedName>
        <fullName evidence="2">Nicotinamide-nucleotide amidase</fullName>
    </submittedName>
</protein>
<dbReference type="Gene3D" id="3.90.950.20">
    <property type="entry name" value="CinA-like"/>
    <property type="match status" value="1"/>
</dbReference>
<feature type="domain" description="CinA C-terminal" evidence="1">
    <location>
        <begin position="17"/>
        <end position="163"/>
    </location>
</feature>
<dbReference type="NCBIfam" id="TIGR00199">
    <property type="entry name" value="PncC_domain"/>
    <property type="match status" value="1"/>
</dbReference>
<gene>
    <name evidence="2" type="ORF">DFQ14_107181</name>
</gene>
<sequence>MSGVLDVLEVPRERVVAVLEVLRRRGETVATAESLTAGLVSAALTEVAGASDVVRGGMVVYATDLKSSLAGVDADLLDEHGPVHPRVAEALAAGARLHCAADWGIGLTGVAGPDPQDGTAPGTVHLGFAGPDETAVCSVSLEGDRHAVRAAAVRATMEHFTRMVR</sequence>
<dbReference type="AlphaFoldDB" id="A0A368VNJ7"/>